<evidence type="ECO:0000313" key="3">
    <source>
        <dbReference type="Proteomes" id="UP000001950"/>
    </source>
</evidence>
<dbReference type="RefSeq" id="XP_952681.1">
    <property type="nucleotide sequence ID" value="XM_947588.1"/>
</dbReference>
<reference evidence="2 3" key="1">
    <citation type="journal article" date="2005" name="Science">
        <title>Genome of the host-cell transforming parasite Theileria annulata compared with T. parva.</title>
        <authorList>
            <person name="Pain A."/>
            <person name="Renauld H."/>
            <person name="Berriman M."/>
            <person name="Murphy L."/>
            <person name="Yeats C.A."/>
            <person name="Weir W."/>
            <person name="Kerhornou A."/>
            <person name="Aslett M."/>
            <person name="Bishop R."/>
            <person name="Bouchier C."/>
            <person name="Cochet M."/>
            <person name="Coulson R.M.R."/>
            <person name="Cronin A."/>
            <person name="de Villiers E.P."/>
            <person name="Fraser A."/>
            <person name="Fosker N."/>
            <person name="Gardner M."/>
            <person name="Goble A."/>
            <person name="Griffiths-Jones S."/>
            <person name="Harris D.E."/>
            <person name="Katzer F."/>
            <person name="Larke N."/>
            <person name="Lord A."/>
            <person name="Maser P."/>
            <person name="McKellar S."/>
            <person name="Mooney P."/>
            <person name="Morton F."/>
            <person name="Nene V."/>
            <person name="O'Neil S."/>
            <person name="Price C."/>
            <person name="Quail M.A."/>
            <person name="Rabbinowitsch E."/>
            <person name="Rawlings N.D."/>
            <person name="Rutter S."/>
            <person name="Saunders D."/>
            <person name="Seeger K."/>
            <person name="Shah T."/>
            <person name="Squares R."/>
            <person name="Squares S."/>
            <person name="Tivey A."/>
            <person name="Walker A.R."/>
            <person name="Woodward J."/>
            <person name="Dobbelaere D.A.E."/>
            <person name="Langsley G."/>
            <person name="Rajandream M.A."/>
            <person name="McKeever D."/>
            <person name="Shiels B."/>
            <person name="Tait A."/>
            <person name="Barrell B.G."/>
            <person name="Hall N."/>
        </authorList>
    </citation>
    <scope>NUCLEOTIDE SEQUENCE [LARGE SCALE GENOMIC DNA]</scope>
    <source>
        <strain evidence="3">Ankara</strain>
    </source>
</reference>
<dbReference type="eggNOG" id="ENOG502SSNB">
    <property type="taxonomic scope" value="Eukaryota"/>
</dbReference>
<evidence type="ECO:0000259" key="1">
    <source>
        <dbReference type="SMART" id="SM00233"/>
    </source>
</evidence>
<dbReference type="EMBL" id="CR940348">
    <property type="protein sequence ID" value="CAI74949.1"/>
    <property type="molecule type" value="Genomic_DNA"/>
</dbReference>
<dbReference type="InterPro" id="IPR011993">
    <property type="entry name" value="PH-like_dom_sf"/>
</dbReference>
<dbReference type="VEuPathDB" id="PiroplasmaDB:TA11705"/>
<dbReference type="SUPFAM" id="SSF50729">
    <property type="entry name" value="PH domain-like"/>
    <property type="match status" value="1"/>
</dbReference>
<dbReference type="Gene3D" id="3.80.10.10">
    <property type="entry name" value="Ribonuclease Inhibitor"/>
    <property type="match status" value="1"/>
</dbReference>
<name>Q4UD90_THEAN</name>
<proteinExistence type="predicted"/>
<evidence type="ECO:0000313" key="2">
    <source>
        <dbReference type="EMBL" id="CAI74949.1"/>
    </source>
</evidence>
<dbReference type="KEGG" id="tan:TA11705"/>
<dbReference type="Gene3D" id="2.30.29.30">
    <property type="entry name" value="Pleckstrin-homology domain (PH domain)/Phosphotyrosine-binding domain (PTB)"/>
    <property type="match status" value="1"/>
</dbReference>
<dbReference type="InterPro" id="IPR001849">
    <property type="entry name" value="PH_domain"/>
</dbReference>
<dbReference type="GeneID" id="3861693"/>
<dbReference type="InterPro" id="IPR032675">
    <property type="entry name" value="LRR_dom_sf"/>
</dbReference>
<dbReference type="SMART" id="SM00233">
    <property type="entry name" value="PH"/>
    <property type="match status" value="1"/>
</dbReference>
<sequence>MCKEALWNIPMNDTLFHNSFNNCSSITNDGKNDHINRNFYCSSPSNQYNVNNFAFPNYLAPFYDQNIVKDSPSNYGFYSSSSLISSDCRLQLPNTGEYFNFPQSESELYDQIISNSVTDFDTIGDKTGSQVDSKDNFPGLYKEFLDEKKLFESLETKLKPLKLKEHSCETCSKNGYSSLYNTTFNTVNNLEGKNLDPCPHSDLKNVPIPYPITSFNNESTNINPPNADELDRLLSYTKETELDENMCVEIDDISEFIETQRNLNDLTPINTNTLRNLSLNSQLKGNLKNLQCANGENYTVFNEDLPVISLKNEITEDNLSKSDEWIYPKCILKNSISSQFPQNLATRTPFNSLADPLATKSSAKEEIHPVINLESKLLDGEMDLNFMIERYVELRKLDYPDEILRALKHMICERLNRPKLYYKGSKSDQTEKDTLEYIFNNIVKSINLVDTVRPYEKRIDEESTMYTYSSLSLSSYDSVFESFNFDVSFNDFFCQTVDSIHKNTVDLYGWLTVSEEKSRTLSNKVLYCELVGGNLSLFSASNRESNDSFNSYKLLKTVKLDEFSTITRKKDSKNNKIFIRLSGSLDPVNTRSNKSNKNHAGDMIILKLEADTQNELQNWYMFLFSRSRISSFLTILQDLKVSPLNNTLFFLLYPKKKELILNRLKYENECEEEIYSKFIKNHFYYADFTMRNMNDNDIIHHMLNWKQPVYTINFSLNKLNLKIEPQVVLDYLNNNNIRNLFLDRNPINESFYLNILPLLPTQSGLKHLSLKGCSLYPSIIGVLKGICKNKGFDKFLLDLRECELTPEIQAFLTTYPFNNLKIILQSSLKFPLEFEMDNFLDNKDLSLISIMGSVISGKLISTHQKVRKTNLGCFGAKMDHSSDVYFEYRAPYLVWYDWTPNNRRFSLYTRRYSDEQTTRLSEDKVMFVKNVKAVERAGTEWLMIEGKAPENFKYQSKLLKFYVRGVCGVQYTDYLVHHSNLIPSKYILSFCSKIDTPVLVMNEFPLERKFLMRFLSQLSTQSTLKVLNFSNMGLDSNKLSFEFPVLRDLVLEKLDYSFNTITLDDMNQWLLNALVPKVTVQYYNISNNPLGDSVNTTKFFLKVLSLKPEHISLNDCKLSNVFVNELSTELVRTKLKLNSLQIIEFEANSFNLQDMKKLIEVMSECFPRLTELRLSGSLDPEGASNLSQLFPICSFERVSPSEPEVGAFTRVSHVKKEKRTTRKFFHSIAQ</sequence>
<gene>
    <name evidence="2" type="ORF">TA11705</name>
</gene>
<accession>Q4UD90</accession>
<dbReference type="OMA" id="YENECEE"/>
<protein>
    <recommendedName>
        <fullName evidence="1">PH domain-containing protein</fullName>
    </recommendedName>
</protein>
<keyword evidence="3" id="KW-1185">Reference proteome</keyword>
<dbReference type="SUPFAM" id="SSF52047">
    <property type="entry name" value="RNI-like"/>
    <property type="match status" value="1"/>
</dbReference>
<dbReference type="AlphaFoldDB" id="Q4UD90"/>
<feature type="domain" description="PH" evidence="1">
    <location>
        <begin position="505"/>
        <end position="630"/>
    </location>
</feature>
<dbReference type="Proteomes" id="UP000001950">
    <property type="component" value="Chromosome 2"/>
</dbReference>
<organism evidence="2 3">
    <name type="scientific">Theileria annulata</name>
    <dbReference type="NCBI Taxonomy" id="5874"/>
    <lineage>
        <taxon>Eukaryota</taxon>
        <taxon>Sar</taxon>
        <taxon>Alveolata</taxon>
        <taxon>Apicomplexa</taxon>
        <taxon>Aconoidasida</taxon>
        <taxon>Piroplasmida</taxon>
        <taxon>Theileriidae</taxon>
        <taxon>Theileria</taxon>
    </lineage>
</organism>
<dbReference type="InParanoid" id="Q4UD90"/>
<dbReference type="OrthoDB" id="360979at2759"/>